<dbReference type="InterPro" id="IPR013324">
    <property type="entry name" value="RNA_pol_sigma_r3/r4-like"/>
</dbReference>
<evidence type="ECO:0000256" key="3">
    <source>
        <dbReference type="ARBA" id="ARBA00023082"/>
    </source>
</evidence>
<dbReference type="PANTHER" id="PTHR43133">
    <property type="entry name" value="RNA POLYMERASE ECF-TYPE SIGMA FACTO"/>
    <property type="match status" value="1"/>
</dbReference>
<dbReference type="InterPro" id="IPR014284">
    <property type="entry name" value="RNA_pol_sigma-70_dom"/>
</dbReference>
<dbReference type="GO" id="GO:0006352">
    <property type="term" value="P:DNA-templated transcription initiation"/>
    <property type="evidence" value="ECO:0007669"/>
    <property type="project" value="InterPro"/>
</dbReference>
<dbReference type="NCBIfam" id="TIGR02937">
    <property type="entry name" value="sigma70-ECF"/>
    <property type="match status" value="1"/>
</dbReference>
<dbReference type="Pfam" id="PF04542">
    <property type="entry name" value="Sigma70_r2"/>
    <property type="match status" value="1"/>
</dbReference>
<dbReference type="PANTHER" id="PTHR43133:SF8">
    <property type="entry name" value="RNA POLYMERASE SIGMA FACTOR HI_1459-RELATED"/>
    <property type="match status" value="1"/>
</dbReference>
<keyword evidence="3" id="KW-0731">Sigma factor</keyword>
<dbReference type="AlphaFoldDB" id="A0A645GDE7"/>
<dbReference type="SUPFAM" id="SSF88659">
    <property type="entry name" value="Sigma3 and sigma4 domains of RNA polymerase sigma factors"/>
    <property type="match status" value="1"/>
</dbReference>
<evidence type="ECO:0000313" key="8">
    <source>
        <dbReference type="EMBL" id="MPN24100.1"/>
    </source>
</evidence>
<keyword evidence="2" id="KW-0805">Transcription regulation</keyword>
<comment type="caution">
    <text evidence="8">The sequence shown here is derived from an EMBL/GenBank/DDBJ whole genome shotgun (WGS) entry which is preliminary data.</text>
</comment>
<dbReference type="Gene3D" id="1.10.10.10">
    <property type="entry name" value="Winged helix-like DNA-binding domain superfamily/Winged helix DNA-binding domain"/>
    <property type="match status" value="1"/>
</dbReference>
<dbReference type="InterPro" id="IPR039425">
    <property type="entry name" value="RNA_pol_sigma-70-like"/>
</dbReference>
<feature type="domain" description="RNA polymerase sigma-70 region 2" evidence="6">
    <location>
        <begin position="13"/>
        <end position="74"/>
    </location>
</feature>
<gene>
    <name evidence="8" type="primary">sigR_12</name>
    <name evidence="8" type="ORF">SDC9_171494</name>
</gene>
<feature type="domain" description="RNA polymerase sigma factor 70 region 4 type 2" evidence="7">
    <location>
        <begin position="105"/>
        <end position="156"/>
    </location>
</feature>
<evidence type="ECO:0000256" key="5">
    <source>
        <dbReference type="ARBA" id="ARBA00023163"/>
    </source>
</evidence>
<dbReference type="SUPFAM" id="SSF88946">
    <property type="entry name" value="Sigma2 domain of RNA polymerase sigma factors"/>
    <property type="match status" value="1"/>
</dbReference>
<dbReference type="Gene3D" id="1.10.1740.10">
    <property type="match status" value="1"/>
</dbReference>
<dbReference type="GO" id="GO:0003677">
    <property type="term" value="F:DNA binding"/>
    <property type="evidence" value="ECO:0007669"/>
    <property type="project" value="UniProtKB-KW"/>
</dbReference>
<keyword evidence="4" id="KW-0238">DNA-binding</keyword>
<dbReference type="InterPro" id="IPR013325">
    <property type="entry name" value="RNA_pol_sigma_r2"/>
</dbReference>
<proteinExistence type="inferred from homology"/>
<dbReference type="Pfam" id="PF08281">
    <property type="entry name" value="Sigma70_r4_2"/>
    <property type="match status" value="1"/>
</dbReference>
<evidence type="ECO:0000256" key="4">
    <source>
        <dbReference type="ARBA" id="ARBA00023125"/>
    </source>
</evidence>
<dbReference type="GO" id="GO:0016987">
    <property type="term" value="F:sigma factor activity"/>
    <property type="evidence" value="ECO:0007669"/>
    <property type="project" value="UniProtKB-KW"/>
</dbReference>
<dbReference type="InterPro" id="IPR013249">
    <property type="entry name" value="RNA_pol_sigma70_r4_t2"/>
</dbReference>
<evidence type="ECO:0000256" key="2">
    <source>
        <dbReference type="ARBA" id="ARBA00023015"/>
    </source>
</evidence>
<comment type="similarity">
    <text evidence="1">Belongs to the sigma-70 factor family. ECF subfamily.</text>
</comment>
<name>A0A645GDE7_9ZZZZ</name>
<accession>A0A645GDE7</accession>
<organism evidence="8">
    <name type="scientific">bioreactor metagenome</name>
    <dbReference type="NCBI Taxonomy" id="1076179"/>
    <lineage>
        <taxon>unclassified sequences</taxon>
        <taxon>metagenomes</taxon>
        <taxon>ecological metagenomes</taxon>
    </lineage>
</organism>
<sequence length="184" mass="20956">MDIAAYKRAVIDLRPTLLLVAKRITRNSEDAEDVVQEVCLKLWHRCRTDGEPDNVEAYCMTMTKNISIDKIRGRHPGEPLEELQHAEAVTHLPDELLEIKEDHALIHRIIAALPPLQGKVLRLKEIEGYETDEIAAFTGIATEAVRNNLSRARRQLREVYLNCLQKRENRVGVFGNDGIKQDAL</sequence>
<dbReference type="InterPro" id="IPR007627">
    <property type="entry name" value="RNA_pol_sigma70_r2"/>
</dbReference>
<protein>
    <submittedName>
        <fullName evidence="8">ECF RNA polymerase sigma factor SigR</fullName>
    </submittedName>
</protein>
<evidence type="ECO:0000259" key="7">
    <source>
        <dbReference type="Pfam" id="PF08281"/>
    </source>
</evidence>
<keyword evidence="5" id="KW-0804">Transcription</keyword>
<evidence type="ECO:0000256" key="1">
    <source>
        <dbReference type="ARBA" id="ARBA00010641"/>
    </source>
</evidence>
<evidence type="ECO:0000259" key="6">
    <source>
        <dbReference type="Pfam" id="PF04542"/>
    </source>
</evidence>
<dbReference type="EMBL" id="VSSQ01072819">
    <property type="protein sequence ID" value="MPN24100.1"/>
    <property type="molecule type" value="Genomic_DNA"/>
</dbReference>
<dbReference type="CDD" id="cd06171">
    <property type="entry name" value="Sigma70_r4"/>
    <property type="match status" value="1"/>
</dbReference>
<dbReference type="InterPro" id="IPR036388">
    <property type="entry name" value="WH-like_DNA-bd_sf"/>
</dbReference>
<reference evidence="8" key="1">
    <citation type="submission" date="2019-08" db="EMBL/GenBank/DDBJ databases">
        <authorList>
            <person name="Kucharzyk K."/>
            <person name="Murdoch R.W."/>
            <person name="Higgins S."/>
            <person name="Loffler F."/>
        </authorList>
    </citation>
    <scope>NUCLEOTIDE SEQUENCE</scope>
</reference>